<accession>A0A4P6JT43</accession>
<evidence type="ECO:0000313" key="2">
    <source>
        <dbReference type="Proteomes" id="UP000290365"/>
    </source>
</evidence>
<gene>
    <name evidence="1" type="ORF">EPA93_23240</name>
</gene>
<dbReference type="KEGG" id="kbs:EPA93_23240"/>
<proteinExistence type="predicted"/>
<dbReference type="Proteomes" id="UP000290365">
    <property type="component" value="Chromosome"/>
</dbReference>
<sequence>MERKLGLLSASELSEQTQIELLDLERCIEELSLRANLQGYTEQVYTELLAIVMRADVHMRELKVGDLVTHEWIMTRETISREIESRTDGQTTISRGC</sequence>
<keyword evidence="2" id="KW-1185">Reference proteome</keyword>
<evidence type="ECO:0000313" key="1">
    <source>
        <dbReference type="EMBL" id="QBD78739.1"/>
    </source>
</evidence>
<dbReference type="EMBL" id="CP035758">
    <property type="protein sequence ID" value="QBD78739.1"/>
    <property type="molecule type" value="Genomic_DNA"/>
</dbReference>
<name>A0A4P6JT43_KTERU</name>
<dbReference type="RefSeq" id="WP_129889792.1">
    <property type="nucleotide sequence ID" value="NZ_CP035758.1"/>
</dbReference>
<dbReference type="AlphaFoldDB" id="A0A4P6JT43"/>
<reference evidence="1 2" key="1">
    <citation type="submission" date="2019-01" db="EMBL/GenBank/DDBJ databases">
        <title>Ktedonosporobacter rubrisoli SCAWS-G2.</title>
        <authorList>
            <person name="Huang Y."/>
            <person name="Yan B."/>
        </authorList>
    </citation>
    <scope>NUCLEOTIDE SEQUENCE [LARGE SCALE GENOMIC DNA]</scope>
    <source>
        <strain evidence="1 2">SCAWS-G2</strain>
    </source>
</reference>
<organism evidence="1 2">
    <name type="scientific">Ktedonosporobacter rubrisoli</name>
    <dbReference type="NCBI Taxonomy" id="2509675"/>
    <lineage>
        <taxon>Bacteria</taxon>
        <taxon>Bacillati</taxon>
        <taxon>Chloroflexota</taxon>
        <taxon>Ktedonobacteria</taxon>
        <taxon>Ktedonobacterales</taxon>
        <taxon>Ktedonosporobacteraceae</taxon>
        <taxon>Ktedonosporobacter</taxon>
    </lineage>
</organism>
<protein>
    <submittedName>
        <fullName evidence="1">Uncharacterized protein</fullName>
    </submittedName>
</protein>